<evidence type="ECO:0000256" key="1">
    <source>
        <dbReference type="ARBA" id="ARBA00009545"/>
    </source>
</evidence>
<feature type="binding site" evidence="5">
    <location>
        <position position="293"/>
    </location>
    <ligand>
        <name>substrate</name>
    </ligand>
</feature>
<dbReference type="Pfam" id="PF05028">
    <property type="entry name" value="PARG_cat_C"/>
    <property type="match status" value="1"/>
</dbReference>
<feature type="binding site" evidence="5">
    <location>
        <position position="252"/>
    </location>
    <ligand>
        <name>substrate</name>
    </ligand>
</feature>
<name>A0A9D4VD56_ADICA</name>
<evidence type="ECO:0000256" key="2">
    <source>
        <dbReference type="ARBA" id="ARBA00012255"/>
    </source>
</evidence>
<dbReference type="PANTHER" id="PTHR12837:SF0">
    <property type="entry name" value="POLY(ADP-RIBOSE) GLYCOHYDROLASE"/>
    <property type="match status" value="1"/>
</dbReference>
<evidence type="ECO:0000259" key="6">
    <source>
        <dbReference type="Pfam" id="PF05028"/>
    </source>
</evidence>
<dbReference type="GO" id="GO:1990966">
    <property type="term" value="P:ATP generation from poly-ADP-D-ribose"/>
    <property type="evidence" value="ECO:0007669"/>
    <property type="project" value="TreeGrafter"/>
</dbReference>
<dbReference type="InterPro" id="IPR007724">
    <property type="entry name" value="Poly_GlycHdrlase"/>
</dbReference>
<dbReference type="InterPro" id="IPR046372">
    <property type="entry name" value="PARG_cat_C"/>
</dbReference>
<dbReference type="InterPro" id="IPR048362">
    <property type="entry name" value="PARG_helical"/>
</dbReference>
<dbReference type="GO" id="GO:0009225">
    <property type="term" value="P:nucleotide-sugar metabolic process"/>
    <property type="evidence" value="ECO:0007669"/>
    <property type="project" value="TreeGrafter"/>
</dbReference>
<dbReference type="Proteomes" id="UP000886520">
    <property type="component" value="Chromosome 1"/>
</dbReference>
<comment type="similarity">
    <text evidence="1">Belongs to the poly(ADP-ribose) glycohydrolase family.</text>
</comment>
<dbReference type="Pfam" id="PF20811">
    <property type="entry name" value="PARG_cat_N"/>
    <property type="match status" value="1"/>
</dbReference>
<reference evidence="8" key="1">
    <citation type="submission" date="2021-01" db="EMBL/GenBank/DDBJ databases">
        <title>Adiantum capillus-veneris genome.</title>
        <authorList>
            <person name="Fang Y."/>
            <person name="Liao Q."/>
        </authorList>
    </citation>
    <scope>NUCLEOTIDE SEQUENCE</scope>
    <source>
        <strain evidence="8">H3</strain>
        <tissue evidence="8">Leaf</tissue>
    </source>
</reference>
<comment type="caution">
    <text evidence="8">The sequence shown here is derived from an EMBL/GenBank/DDBJ whole genome shotgun (WGS) entry which is preliminary data.</text>
</comment>
<dbReference type="GO" id="GO:0005975">
    <property type="term" value="P:carbohydrate metabolic process"/>
    <property type="evidence" value="ECO:0007669"/>
    <property type="project" value="InterPro"/>
</dbReference>
<dbReference type="GO" id="GO:0006282">
    <property type="term" value="P:regulation of DNA repair"/>
    <property type="evidence" value="ECO:0007669"/>
    <property type="project" value="InterPro"/>
</dbReference>
<feature type="active site" evidence="4">
    <location>
        <position position="253"/>
    </location>
</feature>
<feature type="domain" description="PARG helical" evidence="7">
    <location>
        <begin position="55"/>
        <end position="182"/>
    </location>
</feature>
<evidence type="ECO:0000313" key="9">
    <source>
        <dbReference type="Proteomes" id="UP000886520"/>
    </source>
</evidence>
<evidence type="ECO:0000259" key="7">
    <source>
        <dbReference type="Pfam" id="PF20811"/>
    </source>
</evidence>
<proteinExistence type="inferred from homology"/>
<dbReference type="AlphaFoldDB" id="A0A9D4VD56"/>
<feature type="domain" description="PARG catalytic Macro" evidence="6">
    <location>
        <begin position="205"/>
        <end position="431"/>
    </location>
</feature>
<evidence type="ECO:0000313" key="8">
    <source>
        <dbReference type="EMBL" id="KAI5084047.1"/>
    </source>
</evidence>
<dbReference type="PANTHER" id="PTHR12837">
    <property type="entry name" value="POLY ADP-RIBOSE GLYCOHYDROLASE"/>
    <property type="match status" value="1"/>
</dbReference>
<evidence type="ECO:0000256" key="5">
    <source>
        <dbReference type="PIRSR" id="PIRSR607724-2"/>
    </source>
</evidence>
<gene>
    <name evidence="8" type="ORF">GOP47_0000216</name>
</gene>
<dbReference type="GO" id="GO:0005737">
    <property type="term" value="C:cytoplasm"/>
    <property type="evidence" value="ECO:0007669"/>
    <property type="project" value="TreeGrafter"/>
</dbReference>
<feature type="active site" evidence="4">
    <location>
        <position position="254"/>
    </location>
</feature>
<dbReference type="OrthoDB" id="1937899at2759"/>
<feature type="binding site" evidence="5">
    <location>
        <position position="238"/>
    </location>
    <ligand>
        <name>substrate</name>
    </ligand>
</feature>
<keyword evidence="9" id="KW-1185">Reference proteome</keyword>
<sequence length="495" mass="55659">MTVQLPSTEDGFCGVSGSETLYDFINDVREQSHLPVLSSAVLDGITTYFDELITRARAQNFFESVLPFMGALAFRLPALLNDHFAQSKNVSSQIKLVALRVLEAQQPGLVYMSQELVAAILACAFLCLFPLEGRAKARLPYFSFERLFQRISPQQEQKLHCLMHYFARVTQDMPHGMISFERKVLPRDGQQPEVYSPISEPSESYWSNSSSSFCPIQVFETGMIEDHSTEALEVDFANQYLGGGVLGHGCVQEEIRFVISPELLAGMLFMPAMHSNEAIEIRGAERFSCYTGYASSFCFAGDYIDSKPRDRQGRRETRIVAIDALIHPENHQYEKALVLRETNKAFCGFLDHLDVHFSDLVSHFTGMEPCNSALFLDHAVKTSKRTSTMGIATGNWGCGAFGGDVEMKSLLQWMAASQAGRPFLYYYTFGCSHGRKLQQVADWILNEKWVVGELWGLLVEFGKKKLEGINRRGLFDWLVPHLSKQNGATENEIRG</sequence>
<accession>A0A9D4VD56</accession>
<evidence type="ECO:0000256" key="4">
    <source>
        <dbReference type="PIRSR" id="PIRSR607724-1"/>
    </source>
</evidence>
<protein>
    <recommendedName>
        <fullName evidence="2">poly(ADP-ribose) glycohydrolase</fullName>
        <ecNumber evidence="2">3.2.1.143</ecNumber>
    </recommendedName>
</protein>
<dbReference type="EMBL" id="JABFUD020000001">
    <property type="protein sequence ID" value="KAI5084047.1"/>
    <property type="molecule type" value="Genomic_DNA"/>
</dbReference>
<evidence type="ECO:0000256" key="3">
    <source>
        <dbReference type="ARBA" id="ARBA00022801"/>
    </source>
</evidence>
<dbReference type="GO" id="GO:0005634">
    <property type="term" value="C:nucleus"/>
    <property type="evidence" value="ECO:0007669"/>
    <property type="project" value="TreeGrafter"/>
</dbReference>
<dbReference type="EC" id="3.2.1.143" evidence="2"/>
<dbReference type="GO" id="GO:0004649">
    <property type="term" value="F:poly(ADP-ribose) glycohydrolase activity"/>
    <property type="evidence" value="ECO:0007669"/>
    <property type="project" value="UniProtKB-EC"/>
</dbReference>
<organism evidence="8 9">
    <name type="scientific">Adiantum capillus-veneris</name>
    <name type="common">Maidenhair fern</name>
    <dbReference type="NCBI Taxonomy" id="13818"/>
    <lineage>
        <taxon>Eukaryota</taxon>
        <taxon>Viridiplantae</taxon>
        <taxon>Streptophyta</taxon>
        <taxon>Embryophyta</taxon>
        <taxon>Tracheophyta</taxon>
        <taxon>Polypodiopsida</taxon>
        <taxon>Polypodiidae</taxon>
        <taxon>Polypodiales</taxon>
        <taxon>Pteridineae</taxon>
        <taxon>Pteridaceae</taxon>
        <taxon>Vittarioideae</taxon>
        <taxon>Adiantum</taxon>
    </lineage>
</organism>
<feature type="active site" evidence="4">
    <location>
        <position position="235"/>
    </location>
</feature>
<keyword evidence="3" id="KW-0378">Hydrolase</keyword>